<dbReference type="Proteomes" id="UP000290289">
    <property type="component" value="Chromosome 15"/>
</dbReference>
<reference evidence="2 3" key="1">
    <citation type="submission" date="2018-10" db="EMBL/GenBank/DDBJ databases">
        <title>A high-quality apple genome assembly.</title>
        <authorList>
            <person name="Hu J."/>
        </authorList>
    </citation>
    <scope>NUCLEOTIDE SEQUENCE [LARGE SCALE GENOMIC DNA]</scope>
    <source>
        <strain evidence="3">cv. HFTH1</strain>
        <tissue evidence="2">Young leaf</tissue>
    </source>
</reference>
<evidence type="ECO:0000256" key="1">
    <source>
        <dbReference type="SAM" id="MobiDB-lite"/>
    </source>
</evidence>
<organism evidence="2 3">
    <name type="scientific">Malus domestica</name>
    <name type="common">Apple</name>
    <name type="synonym">Pyrus malus</name>
    <dbReference type="NCBI Taxonomy" id="3750"/>
    <lineage>
        <taxon>Eukaryota</taxon>
        <taxon>Viridiplantae</taxon>
        <taxon>Streptophyta</taxon>
        <taxon>Embryophyta</taxon>
        <taxon>Tracheophyta</taxon>
        <taxon>Spermatophyta</taxon>
        <taxon>Magnoliopsida</taxon>
        <taxon>eudicotyledons</taxon>
        <taxon>Gunneridae</taxon>
        <taxon>Pentapetalae</taxon>
        <taxon>rosids</taxon>
        <taxon>fabids</taxon>
        <taxon>Rosales</taxon>
        <taxon>Rosaceae</taxon>
        <taxon>Amygdaloideae</taxon>
        <taxon>Maleae</taxon>
        <taxon>Malus</taxon>
    </lineage>
</organism>
<protein>
    <submittedName>
        <fullName evidence="2">Uncharacterized protein</fullName>
    </submittedName>
</protein>
<comment type="caution">
    <text evidence="2">The sequence shown here is derived from an EMBL/GenBank/DDBJ whole genome shotgun (WGS) entry which is preliminary data.</text>
</comment>
<gene>
    <name evidence="2" type="ORF">DVH24_042637</name>
</gene>
<dbReference type="AlphaFoldDB" id="A0A498HYF2"/>
<sequence length="74" mass="8297">MATTFKVLPSLVAAMKKCRAHMPQGGEDLYDESNKESSNKRKARINGGNGVSKETEIWEEGLESRELRKAFLIN</sequence>
<proteinExistence type="predicted"/>
<feature type="region of interest" description="Disordered" evidence="1">
    <location>
        <begin position="23"/>
        <end position="50"/>
    </location>
</feature>
<evidence type="ECO:0000313" key="3">
    <source>
        <dbReference type="Proteomes" id="UP000290289"/>
    </source>
</evidence>
<dbReference type="EMBL" id="RDQH01000341">
    <property type="protein sequence ID" value="RXH75850.1"/>
    <property type="molecule type" value="Genomic_DNA"/>
</dbReference>
<accession>A0A498HYF2</accession>
<evidence type="ECO:0000313" key="2">
    <source>
        <dbReference type="EMBL" id="RXH75850.1"/>
    </source>
</evidence>
<keyword evidence="3" id="KW-1185">Reference proteome</keyword>
<name>A0A498HYF2_MALDO</name>